<evidence type="ECO:0000313" key="1">
    <source>
        <dbReference type="EMBL" id="XAU14201.1"/>
    </source>
</evidence>
<gene>
    <name evidence="1" type="ORF">WCY31_08015</name>
</gene>
<proteinExistence type="predicted"/>
<keyword evidence="2" id="KW-1185">Reference proteome</keyword>
<protein>
    <submittedName>
        <fullName evidence="1">Uncharacterized protein</fullName>
    </submittedName>
</protein>
<organism evidence="1 2">
    <name type="scientific">Sulfurimonas diazotrophicus</name>
    <dbReference type="NCBI Taxonomy" id="3131939"/>
    <lineage>
        <taxon>Bacteria</taxon>
        <taxon>Pseudomonadati</taxon>
        <taxon>Campylobacterota</taxon>
        <taxon>Epsilonproteobacteria</taxon>
        <taxon>Campylobacterales</taxon>
        <taxon>Sulfurimonadaceae</taxon>
        <taxon>Sulfurimonas</taxon>
    </lineage>
</organism>
<accession>A0ABZ3H6P5</accession>
<name>A0ABZ3H6P5_9BACT</name>
<dbReference type="EMBL" id="CP147920">
    <property type="protein sequence ID" value="XAU14201.1"/>
    <property type="molecule type" value="Genomic_DNA"/>
</dbReference>
<dbReference type="RefSeq" id="WP_231018404.1">
    <property type="nucleotide sequence ID" value="NZ_CP147920.1"/>
</dbReference>
<sequence>MFILGFHFPADMGNSIPDEKVVEKLDNSGVDFGSVSEIKMMMESREGQKEELSYTNKDTFMFKALVHYATTAESDYMIYTNRYQIAELSKRLDAGDDETMALCKKFDSMAQFRITAA</sequence>
<reference evidence="1 2" key="1">
    <citation type="submission" date="2024-03" db="EMBL/GenBank/DDBJ databases">
        <title>Sulfurimonas sp. HSL3-1.</title>
        <authorList>
            <person name="Wang S."/>
        </authorList>
    </citation>
    <scope>NUCLEOTIDE SEQUENCE [LARGE SCALE GENOMIC DNA]</scope>
    <source>
        <strain evidence="1 2">HSL3-1</strain>
    </source>
</reference>
<evidence type="ECO:0000313" key="2">
    <source>
        <dbReference type="Proteomes" id="UP001447842"/>
    </source>
</evidence>
<dbReference type="Proteomes" id="UP001447842">
    <property type="component" value="Chromosome"/>
</dbReference>